<evidence type="ECO:0000259" key="3">
    <source>
        <dbReference type="PROSITE" id="PS51186"/>
    </source>
</evidence>
<feature type="domain" description="N-acetyltransferase" evidence="3">
    <location>
        <begin position="18"/>
        <end position="173"/>
    </location>
</feature>
<sequence length="179" mass="19897">MSSAAQPSAAAKTSNARVSLSPCTLNNLGTVRKLNSVLFPIRYAERFYKDILLPEAEHYCQLLYYNDIPVGTVCCRIENDAASGASKLYIMTMGVLAPYRGLGLGARCLTQVLEAASAATKPRIKSIYLHVQVSNEHARGFYEHHGFKVSHLFENYYKKIEPRDAWVLEREVDAPPAST</sequence>
<dbReference type="PANTHER" id="PTHR42919">
    <property type="entry name" value="N-ALPHA-ACETYLTRANSFERASE"/>
    <property type="match status" value="1"/>
</dbReference>
<evidence type="ECO:0000256" key="1">
    <source>
        <dbReference type="ARBA" id="ARBA00022679"/>
    </source>
</evidence>
<evidence type="ECO:0000313" key="5">
    <source>
        <dbReference type="Proteomes" id="UP000077266"/>
    </source>
</evidence>
<dbReference type="FunCoup" id="A0A165F088">
    <property type="interactions" value="268"/>
</dbReference>
<dbReference type="GO" id="GO:0007064">
    <property type="term" value="P:mitotic sister chromatid cohesion"/>
    <property type="evidence" value="ECO:0007669"/>
    <property type="project" value="TreeGrafter"/>
</dbReference>
<protein>
    <submittedName>
        <fullName evidence="4">N-acetyltransferase NAT13</fullName>
    </submittedName>
</protein>
<dbReference type="InParanoid" id="A0A165F088"/>
<evidence type="ECO:0000256" key="2">
    <source>
        <dbReference type="ARBA" id="ARBA00023315"/>
    </source>
</evidence>
<dbReference type="SUPFAM" id="SSF55729">
    <property type="entry name" value="Acyl-CoA N-acyltransferases (Nat)"/>
    <property type="match status" value="1"/>
</dbReference>
<dbReference type="InterPro" id="IPR051556">
    <property type="entry name" value="N-term/lysine_N-AcTrnsfr"/>
</dbReference>
<dbReference type="FunFam" id="3.40.630.30:FF:000006">
    <property type="entry name" value="Putative n-alpha-acetyltransferase 50"/>
    <property type="match status" value="1"/>
</dbReference>
<dbReference type="OrthoDB" id="47374at2759"/>
<dbReference type="CDD" id="cd04301">
    <property type="entry name" value="NAT_SF"/>
    <property type="match status" value="1"/>
</dbReference>
<name>A0A165F088_EXIGL</name>
<organism evidence="4 5">
    <name type="scientific">Exidia glandulosa HHB12029</name>
    <dbReference type="NCBI Taxonomy" id="1314781"/>
    <lineage>
        <taxon>Eukaryota</taxon>
        <taxon>Fungi</taxon>
        <taxon>Dikarya</taxon>
        <taxon>Basidiomycota</taxon>
        <taxon>Agaricomycotina</taxon>
        <taxon>Agaricomycetes</taxon>
        <taxon>Auriculariales</taxon>
        <taxon>Exidiaceae</taxon>
        <taxon>Exidia</taxon>
    </lineage>
</organism>
<dbReference type="EMBL" id="KV426108">
    <property type="protein sequence ID" value="KZV88077.1"/>
    <property type="molecule type" value="Genomic_DNA"/>
</dbReference>
<dbReference type="PANTHER" id="PTHR42919:SF8">
    <property type="entry name" value="N-ALPHA-ACETYLTRANSFERASE 50"/>
    <property type="match status" value="1"/>
</dbReference>
<dbReference type="Pfam" id="PF00583">
    <property type="entry name" value="Acetyltransf_1"/>
    <property type="match status" value="1"/>
</dbReference>
<proteinExistence type="predicted"/>
<dbReference type="GO" id="GO:0016747">
    <property type="term" value="F:acyltransferase activity, transferring groups other than amino-acyl groups"/>
    <property type="evidence" value="ECO:0007669"/>
    <property type="project" value="InterPro"/>
</dbReference>
<dbReference type="InterPro" id="IPR000182">
    <property type="entry name" value="GNAT_dom"/>
</dbReference>
<dbReference type="InterPro" id="IPR016181">
    <property type="entry name" value="Acyl_CoA_acyltransferase"/>
</dbReference>
<evidence type="ECO:0000313" key="4">
    <source>
        <dbReference type="EMBL" id="KZV88077.1"/>
    </source>
</evidence>
<dbReference type="AlphaFoldDB" id="A0A165F088"/>
<gene>
    <name evidence="4" type="ORF">EXIGLDRAFT_723018</name>
</gene>
<dbReference type="STRING" id="1314781.A0A165F088"/>
<dbReference type="GO" id="GO:0031415">
    <property type="term" value="C:NatA complex"/>
    <property type="evidence" value="ECO:0007669"/>
    <property type="project" value="TreeGrafter"/>
</dbReference>
<keyword evidence="1 4" id="KW-0808">Transferase</keyword>
<dbReference type="Gene3D" id="3.40.630.30">
    <property type="match status" value="1"/>
</dbReference>
<dbReference type="PROSITE" id="PS51186">
    <property type="entry name" value="GNAT"/>
    <property type="match status" value="1"/>
</dbReference>
<keyword evidence="2" id="KW-0012">Acyltransferase</keyword>
<keyword evidence="5" id="KW-1185">Reference proteome</keyword>
<accession>A0A165F088</accession>
<dbReference type="Proteomes" id="UP000077266">
    <property type="component" value="Unassembled WGS sequence"/>
</dbReference>
<reference evidence="4 5" key="1">
    <citation type="journal article" date="2016" name="Mol. Biol. Evol.">
        <title>Comparative Genomics of Early-Diverging Mushroom-Forming Fungi Provides Insights into the Origins of Lignocellulose Decay Capabilities.</title>
        <authorList>
            <person name="Nagy L.G."/>
            <person name="Riley R."/>
            <person name="Tritt A."/>
            <person name="Adam C."/>
            <person name="Daum C."/>
            <person name="Floudas D."/>
            <person name="Sun H."/>
            <person name="Yadav J.S."/>
            <person name="Pangilinan J."/>
            <person name="Larsson K.H."/>
            <person name="Matsuura K."/>
            <person name="Barry K."/>
            <person name="Labutti K."/>
            <person name="Kuo R."/>
            <person name="Ohm R.A."/>
            <person name="Bhattacharya S.S."/>
            <person name="Shirouzu T."/>
            <person name="Yoshinaga Y."/>
            <person name="Martin F.M."/>
            <person name="Grigoriev I.V."/>
            <person name="Hibbett D.S."/>
        </authorList>
    </citation>
    <scope>NUCLEOTIDE SEQUENCE [LARGE SCALE GENOMIC DNA]</scope>
    <source>
        <strain evidence="4 5">HHB12029</strain>
    </source>
</reference>